<evidence type="ECO:0000313" key="2">
    <source>
        <dbReference type="Proteomes" id="UP001159428"/>
    </source>
</evidence>
<evidence type="ECO:0000313" key="1">
    <source>
        <dbReference type="EMBL" id="CAH3112179.1"/>
    </source>
</evidence>
<accession>A0AAU9WH40</accession>
<name>A0AAU9WH40_9CNID</name>
<dbReference type="EMBL" id="CALNXJ010000013">
    <property type="protein sequence ID" value="CAH3112179.1"/>
    <property type="molecule type" value="Genomic_DNA"/>
</dbReference>
<reference evidence="1 2" key="1">
    <citation type="submission" date="2022-05" db="EMBL/GenBank/DDBJ databases">
        <authorList>
            <consortium name="Genoscope - CEA"/>
            <person name="William W."/>
        </authorList>
    </citation>
    <scope>NUCLEOTIDE SEQUENCE [LARGE SCALE GENOMIC DNA]</scope>
</reference>
<protein>
    <submittedName>
        <fullName evidence="1">Uncharacterized protein</fullName>
    </submittedName>
</protein>
<gene>
    <name evidence="1" type="ORF">PMEA_00004986</name>
</gene>
<proteinExistence type="predicted"/>
<sequence length="256" mass="29104">MEKTDSKTFKTEKGHEVSFQFDLIPSDQKWVAYMSGELNNAATYFSSSADVNQTTKETRGGSIGKETTAAWKPWDYQDRLKNAEKVACNKKTLKNLSGKDRSRVTAFIEKQVSRQEYEPPLGKYVDLIKAGPLHNMNNACQHWFTFLIVIAMQYTPPGLLECATALTDLPKISTIVMFMKCVKNTVKCGRLEATSIYTRVEVNRDLFKKLFLNRKNYFNAYGLFLGPRISPIVWTVGYATLTIIFNSLNSLSMAWD</sequence>
<keyword evidence="2" id="KW-1185">Reference proteome</keyword>
<dbReference type="AlphaFoldDB" id="A0AAU9WH40"/>
<organism evidence="1 2">
    <name type="scientific">Pocillopora meandrina</name>
    <dbReference type="NCBI Taxonomy" id="46732"/>
    <lineage>
        <taxon>Eukaryota</taxon>
        <taxon>Metazoa</taxon>
        <taxon>Cnidaria</taxon>
        <taxon>Anthozoa</taxon>
        <taxon>Hexacorallia</taxon>
        <taxon>Scleractinia</taxon>
        <taxon>Astrocoeniina</taxon>
        <taxon>Pocilloporidae</taxon>
        <taxon>Pocillopora</taxon>
    </lineage>
</organism>
<comment type="caution">
    <text evidence="1">The sequence shown here is derived from an EMBL/GenBank/DDBJ whole genome shotgun (WGS) entry which is preliminary data.</text>
</comment>
<dbReference type="Proteomes" id="UP001159428">
    <property type="component" value="Unassembled WGS sequence"/>
</dbReference>